<dbReference type="Proteomes" id="UP000642553">
    <property type="component" value="Chromosome"/>
</dbReference>
<dbReference type="RefSeq" id="WP_102722381.1">
    <property type="nucleotide sequence ID" value="NZ_CP029701.1"/>
</dbReference>
<evidence type="ECO:0008006" key="3">
    <source>
        <dbReference type="Google" id="ProtNLM"/>
    </source>
</evidence>
<reference evidence="1" key="1">
    <citation type="submission" date="2018-05" db="EMBL/GenBank/DDBJ databases">
        <title>Complete genome sequnece of Akkermansia muciniphila EB-AMDK-40.</title>
        <authorList>
            <person name="Nam Y.-D."/>
            <person name="Chung W.-H."/>
            <person name="Park Y.S."/>
            <person name="Kang J."/>
        </authorList>
    </citation>
    <scope>NUCLEOTIDE SEQUENCE</scope>
    <source>
        <strain evidence="1">EB-AMDK-40</strain>
    </source>
</reference>
<evidence type="ECO:0000313" key="2">
    <source>
        <dbReference type="Proteomes" id="UP000642553"/>
    </source>
</evidence>
<dbReference type="Pfam" id="PF07494">
    <property type="entry name" value="Reg_prop"/>
    <property type="match status" value="1"/>
</dbReference>
<dbReference type="Gene3D" id="2.130.10.10">
    <property type="entry name" value="YVTN repeat-like/Quinoprotein amine dehydrogenase"/>
    <property type="match status" value="1"/>
</dbReference>
<protein>
    <recommendedName>
        <fullName evidence="3">Two component regulator propeller</fullName>
    </recommendedName>
</protein>
<dbReference type="EMBL" id="CP029701">
    <property type="protein sequence ID" value="QHV63332.1"/>
    <property type="molecule type" value="Genomic_DNA"/>
</dbReference>
<sequence>MNMRFTAFLKLLGLMVSTLLALCSFSLGVENFSNLPPCPGSRITDALVDSSGILWASTQGEGLFYLELDKNVWKKAGTAADFPDTENFYALAEDAQGRIWVGTDRWGVCIWNGKQWKTYTRKTTLPGGRVFDISVSSATGDVAVATSGGIAIYSPLTDSWKDVMRADGLPEDQVSALAFDRSGDLWVGFLTAGMARMTLKDEYKTCEFFQSKWHSDDARKLSQPPVLFGAGLPSNLCNTMAANGNSVFVGTTSGLGIKRGDKEIFIRGMDAVEKLKAKGIMKSSQGKLRPLPEDYVTSLYPVKEGVWIGFRNQVPILLNPANMQYESSVNTKLAEKKKGGTVSCFVDLPDGTVLAGVFGEGFRVVGKTTASKKKRRRLGDEIKHPKIFSIPDDQAWHNSLNQFQSLPLGERPYGICFACDDWETQGDWCNRYGRHFSLRRSAKKSWGNIMHRFDQRKDSRGYLYDARVTLGPRKKIKDAWISGKFYEENAASRICLYNINDATRPCSEWSDQGYMHDTFFDGPDLWVLVRVPAGKNEISLYFNQPLSNDISRYDRDYLIEARFVESRLPQEVLIQRNGKKSENIVNLELTRIMSLPVMVRTRCRDFGNNGVYKNFYTDRAGFYFLRISRNGSKEATLGGVFLNACLESGYQNARMPSPPELTSIKNADVPENLLKAWSNCFVKRADSPLHLRLSQKLLLYTFRKLWNEASVPGPLKENWKWHLKIWDEGDIKKFEQKMLETWSTEQMKDSYYRSSYKFPNSPNVIDFTPQEIRMMDRWKVDWKQFIIGTKQYSESNVNKMRLRLNEYFNR</sequence>
<dbReference type="AlphaFoldDB" id="A0AAE6TAS5"/>
<gene>
    <name evidence="1" type="ORF">DMI76_08145</name>
</gene>
<organism evidence="1 2">
    <name type="scientific">Akkermansia massiliensis</name>
    <dbReference type="NCBI Taxonomy" id="2927224"/>
    <lineage>
        <taxon>Bacteria</taxon>
        <taxon>Pseudomonadati</taxon>
        <taxon>Verrucomicrobiota</taxon>
        <taxon>Verrucomicrobiia</taxon>
        <taxon>Verrucomicrobiales</taxon>
        <taxon>Akkermansiaceae</taxon>
        <taxon>Akkermansia</taxon>
    </lineage>
</organism>
<dbReference type="SUPFAM" id="SSF101898">
    <property type="entry name" value="NHL repeat"/>
    <property type="match status" value="1"/>
</dbReference>
<proteinExistence type="predicted"/>
<accession>A0AAE6TAS5</accession>
<dbReference type="InterPro" id="IPR011110">
    <property type="entry name" value="Reg_prop"/>
</dbReference>
<name>A0AAE6TAS5_9BACT</name>
<evidence type="ECO:0000313" key="1">
    <source>
        <dbReference type="EMBL" id="QHV63332.1"/>
    </source>
</evidence>
<dbReference type="InterPro" id="IPR015943">
    <property type="entry name" value="WD40/YVTN_repeat-like_dom_sf"/>
</dbReference>